<dbReference type="GO" id="GO:0009401">
    <property type="term" value="P:phosphoenolpyruvate-dependent sugar phosphotransferase system"/>
    <property type="evidence" value="ECO:0007669"/>
    <property type="project" value="UniProtKB-KW"/>
</dbReference>
<dbReference type="AlphaFoldDB" id="A0A7G9GRB0"/>
<evidence type="ECO:0000256" key="6">
    <source>
        <dbReference type="ARBA" id="ARBA00022683"/>
    </source>
</evidence>
<dbReference type="InterPro" id="IPR051351">
    <property type="entry name" value="Ascorbate-PTS_EIIA_comp"/>
</dbReference>
<dbReference type="RefSeq" id="WP_117536524.1">
    <property type="nucleotide sequence ID" value="NZ_CP060636.1"/>
</dbReference>
<dbReference type="InterPro" id="IPR002178">
    <property type="entry name" value="PTS_EIIA_type-2_dom"/>
</dbReference>
<reference evidence="12 13" key="1">
    <citation type="submission" date="2020-08" db="EMBL/GenBank/DDBJ databases">
        <authorList>
            <person name="Liu C."/>
            <person name="Sun Q."/>
        </authorList>
    </citation>
    <scope>NUCLEOTIDE SEQUENCE [LARGE SCALE GENOMIC DNA]</scope>
    <source>
        <strain evidence="12 13">NSJ-61</strain>
    </source>
</reference>
<evidence type="ECO:0000256" key="3">
    <source>
        <dbReference type="ARBA" id="ARBA00022490"/>
    </source>
</evidence>
<evidence type="ECO:0000256" key="2">
    <source>
        <dbReference type="ARBA" id="ARBA00022448"/>
    </source>
</evidence>
<keyword evidence="2" id="KW-0813">Transport</keyword>
<evidence type="ECO:0000256" key="9">
    <source>
        <dbReference type="ARBA" id="ARBA00041175"/>
    </source>
</evidence>
<evidence type="ECO:0000259" key="11">
    <source>
        <dbReference type="PROSITE" id="PS51094"/>
    </source>
</evidence>
<dbReference type="InterPro" id="IPR016152">
    <property type="entry name" value="PTrfase/Anion_transptr"/>
</dbReference>
<evidence type="ECO:0000256" key="4">
    <source>
        <dbReference type="ARBA" id="ARBA00022553"/>
    </source>
</evidence>
<evidence type="ECO:0000313" key="12">
    <source>
        <dbReference type="EMBL" id="QNM13342.1"/>
    </source>
</evidence>
<dbReference type="Pfam" id="PF00359">
    <property type="entry name" value="PTS_EIIA_2"/>
    <property type="match status" value="1"/>
</dbReference>
<dbReference type="GO" id="GO:0005737">
    <property type="term" value="C:cytoplasm"/>
    <property type="evidence" value="ECO:0007669"/>
    <property type="project" value="UniProtKB-SubCell"/>
</dbReference>
<dbReference type="CDD" id="cd00211">
    <property type="entry name" value="PTS_IIA_fru"/>
    <property type="match status" value="1"/>
</dbReference>
<dbReference type="PANTHER" id="PTHR36203:SF1">
    <property type="entry name" value="ASCORBATE-SPECIFIC PTS SYSTEM EIIA COMPONENT"/>
    <property type="match status" value="1"/>
</dbReference>
<evidence type="ECO:0000256" key="8">
    <source>
        <dbReference type="ARBA" id="ARBA00037387"/>
    </source>
</evidence>
<keyword evidence="3" id="KW-0963">Cytoplasm</keyword>
<dbReference type="Proteomes" id="UP000515856">
    <property type="component" value="Chromosome"/>
</dbReference>
<protein>
    <recommendedName>
        <fullName evidence="9">Ascorbate-specific PTS system EIIA component</fullName>
    </recommendedName>
    <alternativeName>
        <fullName evidence="10">Ascorbate-specific phosphotransferase enzyme IIA component</fullName>
    </alternativeName>
</protein>
<organism evidence="12 13">
    <name type="scientific">[Eubacterium] hominis</name>
    <dbReference type="NCBI Taxonomy" id="2764325"/>
    <lineage>
        <taxon>Bacteria</taxon>
        <taxon>Bacillati</taxon>
        <taxon>Bacillota</taxon>
        <taxon>Erysipelotrichia</taxon>
        <taxon>Erysipelotrichales</taxon>
        <taxon>Erysipelotrichaceae</taxon>
        <taxon>Amedibacillus</taxon>
    </lineage>
</organism>
<keyword evidence="4" id="KW-0597">Phosphoprotein</keyword>
<comment type="function">
    <text evidence="8">The phosphoenolpyruvate-dependent sugar phosphotransferase system (sugar PTS), a major carbohydrate active transport system, catalyzes the phosphorylation of incoming sugar substrates concomitantly with their translocation across the cell membrane. The enzyme II UlaABC PTS system is involved in ascorbate transport.</text>
</comment>
<dbReference type="Gene3D" id="3.40.930.10">
    <property type="entry name" value="Mannitol-specific EII, Chain A"/>
    <property type="match status" value="1"/>
</dbReference>
<dbReference type="KEGG" id="ehn:H9Q80_05155"/>
<keyword evidence="12" id="KW-0762">Sugar transport</keyword>
<evidence type="ECO:0000256" key="5">
    <source>
        <dbReference type="ARBA" id="ARBA00022679"/>
    </source>
</evidence>
<keyword evidence="7" id="KW-0418">Kinase</keyword>
<dbReference type="SUPFAM" id="SSF55804">
    <property type="entry name" value="Phoshotransferase/anion transport protein"/>
    <property type="match status" value="1"/>
</dbReference>
<feature type="domain" description="PTS EIIA type-2" evidence="11">
    <location>
        <begin position="4"/>
        <end position="149"/>
    </location>
</feature>
<keyword evidence="5" id="KW-0808">Transferase</keyword>
<evidence type="ECO:0000313" key="13">
    <source>
        <dbReference type="Proteomes" id="UP000515856"/>
    </source>
</evidence>
<evidence type="ECO:0000256" key="1">
    <source>
        <dbReference type="ARBA" id="ARBA00004496"/>
    </source>
</evidence>
<name>A0A7G9GRB0_9FIRM</name>
<accession>A0A7G9GRB0</accession>
<keyword evidence="6" id="KW-0598">Phosphotransferase system</keyword>
<evidence type="ECO:0000256" key="10">
    <source>
        <dbReference type="ARBA" id="ARBA00042072"/>
    </source>
</evidence>
<gene>
    <name evidence="12" type="ORF">H9Q80_05155</name>
</gene>
<dbReference type="PROSITE" id="PS51094">
    <property type="entry name" value="PTS_EIIA_TYPE_2"/>
    <property type="match status" value="1"/>
</dbReference>
<proteinExistence type="predicted"/>
<dbReference type="EMBL" id="CP060636">
    <property type="protein sequence ID" value="QNM13342.1"/>
    <property type="molecule type" value="Genomic_DNA"/>
</dbReference>
<dbReference type="PANTHER" id="PTHR36203">
    <property type="entry name" value="ASCORBATE-SPECIFIC PTS SYSTEM EIIA COMPONENT"/>
    <property type="match status" value="1"/>
</dbReference>
<keyword evidence="13" id="KW-1185">Reference proteome</keyword>
<evidence type="ECO:0000256" key="7">
    <source>
        <dbReference type="ARBA" id="ARBA00022777"/>
    </source>
</evidence>
<dbReference type="GO" id="GO:0016301">
    <property type="term" value="F:kinase activity"/>
    <property type="evidence" value="ECO:0007669"/>
    <property type="project" value="UniProtKB-KW"/>
</dbReference>
<comment type="subcellular location">
    <subcellularLocation>
        <location evidence="1">Cytoplasm</location>
    </subcellularLocation>
</comment>
<sequence length="155" mass="17444">MFKELIDKGLVSFYDGFDDWRDSITASCQPMLEKGIIDQGYIDSIFACIAKYGPYIVLAPNIAMPHSTESGDDVHGTEVGFMRVAKPVHFEKGNPDKDARIFFVLASINHDAHMKQMMQLATILADKDIVNALIDAKNNNDLIEIDKKYNLSTWE</sequence>